<name>K1THA5_9ZZZZ</name>
<organism evidence="1">
    <name type="scientific">human gut metagenome</name>
    <dbReference type="NCBI Taxonomy" id="408170"/>
    <lineage>
        <taxon>unclassified sequences</taxon>
        <taxon>metagenomes</taxon>
        <taxon>organismal metagenomes</taxon>
    </lineage>
</organism>
<dbReference type="EMBL" id="AJWY01006835">
    <property type="protein sequence ID" value="EKC65735.1"/>
    <property type="molecule type" value="Genomic_DNA"/>
</dbReference>
<accession>K1THA5</accession>
<evidence type="ECO:0000313" key="1">
    <source>
        <dbReference type="EMBL" id="EKC65735.1"/>
    </source>
</evidence>
<sequence>MLYCGTHGLLREVPIEQVAEFERMLIETLSPEVFRGAAARRDLTRRSEPGLRRLPDG</sequence>
<proteinExistence type="predicted"/>
<comment type="caution">
    <text evidence="1">The sequence shown here is derived from an EMBL/GenBank/DDBJ whole genome shotgun (WGS) entry which is preliminary data.</text>
</comment>
<reference evidence="1" key="1">
    <citation type="journal article" date="2013" name="Environ. Microbiol.">
        <title>Microbiota from the distal guts of lean and obese adolescents exhibit partial functional redundancy besides clear differences in community structure.</title>
        <authorList>
            <person name="Ferrer M."/>
            <person name="Ruiz A."/>
            <person name="Lanza F."/>
            <person name="Haange S.B."/>
            <person name="Oberbach A."/>
            <person name="Till H."/>
            <person name="Bargiela R."/>
            <person name="Campoy C."/>
            <person name="Segura M.T."/>
            <person name="Richter M."/>
            <person name="von Bergen M."/>
            <person name="Seifert J."/>
            <person name="Suarez A."/>
        </authorList>
    </citation>
    <scope>NUCLEOTIDE SEQUENCE</scope>
</reference>
<dbReference type="AlphaFoldDB" id="K1THA5"/>
<protein>
    <submittedName>
        <fullName evidence="1">Uncharacterized protein</fullName>
    </submittedName>
</protein>
<gene>
    <name evidence="1" type="ORF">LEA_10169</name>
</gene>